<dbReference type="AlphaFoldDB" id="A0A0A9GB47"/>
<reference evidence="1" key="1">
    <citation type="submission" date="2014-09" db="EMBL/GenBank/DDBJ databases">
        <authorList>
            <person name="Magalhaes I.L.F."/>
            <person name="Oliveira U."/>
            <person name="Santos F.R."/>
            <person name="Vidigal T.H.D.A."/>
            <person name="Brescovit A.D."/>
            <person name="Santos A.J."/>
        </authorList>
    </citation>
    <scope>NUCLEOTIDE SEQUENCE</scope>
    <source>
        <tissue evidence="1">Shoot tissue taken approximately 20 cm above the soil surface</tissue>
    </source>
</reference>
<organism evidence="1">
    <name type="scientific">Arundo donax</name>
    <name type="common">Giant reed</name>
    <name type="synonym">Donax arundinaceus</name>
    <dbReference type="NCBI Taxonomy" id="35708"/>
    <lineage>
        <taxon>Eukaryota</taxon>
        <taxon>Viridiplantae</taxon>
        <taxon>Streptophyta</taxon>
        <taxon>Embryophyta</taxon>
        <taxon>Tracheophyta</taxon>
        <taxon>Spermatophyta</taxon>
        <taxon>Magnoliopsida</taxon>
        <taxon>Liliopsida</taxon>
        <taxon>Poales</taxon>
        <taxon>Poaceae</taxon>
        <taxon>PACMAD clade</taxon>
        <taxon>Arundinoideae</taxon>
        <taxon>Arundineae</taxon>
        <taxon>Arundo</taxon>
    </lineage>
</organism>
<sequence>MLNLPFKSQNALQNFALSSSMKYTSDVFLIVIDGTRSKWIHNFCTIPRSDTSTIFVLRGQNPSTATRLSAYMYKCVFPVSGMAVCIMDISLTAESHRRTQKIRNSVSVCDSKTLCRYR</sequence>
<reference evidence="1" key="2">
    <citation type="journal article" date="2015" name="Data Brief">
        <title>Shoot transcriptome of the giant reed, Arundo donax.</title>
        <authorList>
            <person name="Barrero R.A."/>
            <person name="Guerrero F.D."/>
            <person name="Moolhuijzen P."/>
            <person name="Goolsby J.A."/>
            <person name="Tidwell J."/>
            <person name="Bellgard S.E."/>
            <person name="Bellgard M.I."/>
        </authorList>
    </citation>
    <scope>NUCLEOTIDE SEQUENCE</scope>
    <source>
        <tissue evidence="1">Shoot tissue taken approximately 20 cm above the soil surface</tissue>
    </source>
</reference>
<accession>A0A0A9GB47</accession>
<protein>
    <submittedName>
        <fullName evidence="1">Uncharacterized protein</fullName>
    </submittedName>
</protein>
<proteinExistence type="predicted"/>
<evidence type="ECO:0000313" key="1">
    <source>
        <dbReference type="EMBL" id="JAE20649.1"/>
    </source>
</evidence>
<name>A0A0A9GB47_ARUDO</name>
<dbReference type="EMBL" id="GBRH01177247">
    <property type="protein sequence ID" value="JAE20649.1"/>
    <property type="molecule type" value="Transcribed_RNA"/>
</dbReference>